<feature type="transmembrane region" description="Helical" evidence="1">
    <location>
        <begin position="5"/>
        <end position="23"/>
    </location>
</feature>
<feature type="domain" description="VanZ-like" evidence="2">
    <location>
        <begin position="37"/>
        <end position="116"/>
    </location>
</feature>
<dbReference type="PANTHER" id="PTHR28008">
    <property type="entry name" value="DOMAIN PROTEIN, PUTATIVE (AFU_ORTHOLOGUE AFUA_3G10980)-RELATED"/>
    <property type="match status" value="1"/>
</dbReference>
<name>A0A2K9PPB3_9FLAO</name>
<dbReference type="OrthoDB" id="5472246at2"/>
<feature type="transmembrane region" description="Helical" evidence="1">
    <location>
        <begin position="67"/>
        <end position="85"/>
    </location>
</feature>
<dbReference type="PANTHER" id="PTHR28008:SF1">
    <property type="entry name" value="DOMAIN PROTEIN, PUTATIVE (AFU_ORTHOLOGUE AFUA_3G10980)-RELATED"/>
    <property type="match status" value="1"/>
</dbReference>
<evidence type="ECO:0000256" key="1">
    <source>
        <dbReference type="SAM" id="Phobius"/>
    </source>
</evidence>
<evidence type="ECO:0000313" key="4">
    <source>
        <dbReference type="Proteomes" id="UP000235826"/>
    </source>
</evidence>
<keyword evidence="1" id="KW-0812">Transmembrane</keyword>
<evidence type="ECO:0000259" key="2">
    <source>
        <dbReference type="Pfam" id="PF04892"/>
    </source>
</evidence>
<reference evidence="3 4" key="1">
    <citation type="submission" date="2018-01" db="EMBL/GenBank/DDBJ databases">
        <title>Complete genome sequence of Flavivirga eckloniae ECD14 isolated from seaweed Ecklonia cava.</title>
        <authorList>
            <person name="Lee J.H."/>
            <person name="Baik K.S."/>
            <person name="Seong C.N."/>
        </authorList>
    </citation>
    <scope>NUCLEOTIDE SEQUENCE [LARGE SCALE GENOMIC DNA]</scope>
    <source>
        <strain evidence="3 4">ECD14</strain>
    </source>
</reference>
<dbReference type="Pfam" id="PF04892">
    <property type="entry name" value="VanZ"/>
    <property type="match status" value="1"/>
</dbReference>
<accession>A0A2K9PPB3</accession>
<keyword evidence="4" id="KW-1185">Reference proteome</keyword>
<dbReference type="EMBL" id="CP025791">
    <property type="protein sequence ID" value="AUP78892.1"/>
    <property type="molecule type" value="Genomic_DNA"/>
</dbReference>
<keyword evidence="1" id="KW-0472">Membrane</keyword>
<gene>
    <name evidence="3" type="ORF">C1H87_09330</name>
</gene>
<organism evidence="3 4">
    <name type="scientific">Flavivirga eckloniae</name>
    <dbReference type="NCBI Taxonomy" id="1803846"/>
    <lineage>
        <taxon>Bacteria</taxon>
        <taxon>Pseudomonadati</taxon>
        <taxon>Bacteroidota</taxon>
        <taxon>Flavobacteriia</taxon>
        <taxon>Flavobacteriales</taxon>
        <taxon>Flavobacteriaceae</taxon>
        <taxon>Flavivirga</taxon>
    </lineage>
</organism>
<feature type="transmembrane region" description="Helical" evidence="1">
    <location>
        <begin position="97"/>
        <end position="116"/>
    </location>
</feature>
<evidence type="ECO:0000313" key="3">
    <source>
        <dbReference type="EMBL" id="AUP78892.1"/>
    </source>
</evidence>
<dbReference type="AlphaFoldDB" id="A0A2K9PPB3"/>
<sequence length="125" mass="14112">MLKKLIPIATITYSLALIIASLIRLDNVPKLGISFEDKIFHLFAYFILTVLWFYTFLYSFKIRKKKAIFLAVILSVFFGIIIEVLQGSITASRALDAYDAVANTIGALLAAIVLWFKKSLHVKNL</sequence>
<dbReference type="Proteomes" id="UP000235826">
    <property type="component" value="Chromosome"/>
</dbReference>
<dbReference type="NCBIfam" id="NF037970">
    <property type="entry name" value="vanZ_1"/>
    <property type="match status" value="1"/>
</dbReference>
<proteinExistence type="predicted"/>
<dbReference type="KEGG" id="fek:C1H87_09330"/>
<dbReference type="InterPro" id="IPR006976">
    <property type="entry name" value="VanZ-like"/>
</dbReference>
<protein>
    <submittedName>
        <fullName evidence="3">Teicoplanin resistance protein VanZ</fullName>
    </submittedName>
</protein>
<dbReference type="RefSeq" id="WP_102755547.1">
    <property type="nucleotide sequence ID" value="NZ_CP025791.1"/>
</dbReference>
<feature type="transmembrane region" description="Helical" evidence="1">
    <location>
        <begin position="43"/>
        <end position="60"/>
    </location>
</feature>
<keyword evidence="1" id="KW-1133">Transmembrane helix</keyword>